<keyword evidence="1" id="KW-0732">Signal</keyword>
<dbReference type="Proteomes" id="UP001292216">
    <property type="component" value="Unassembled WGS sequence"/>
</dbReference>
<gene>
    <name evidence="2" type="ORF">U9M73_18820</name>
</gene>
<name>A0ABU5PQU0_9BACL</name>
<organism evidence="2 3">
    <name type="scientific">Paenibacillus phoenicis</name>
    <dbReference type="NCBI Taxonomy" id="554117"/>
    <lineage>
        <taxon>Bacteria</taxon>
        <taxon>Bacillati</taxon>
        <taxon>Bacillota</taxon>
        <taxon>Bacilli</taxon>
        <taxon>Bacillales</taxon>
        <taxon>Paenibacillaceae</taxon>
        <taxon>Paenibacillus</taxon>
    </lineage>
</organism>
<dbReference type="RefSeq" id="WP_009224991.1">
    <property type="nucleotide sequence ID" value="NZ_CBCSKM010000002.1"/>
</dbReference>
<sequence length="259" mass="28456">MKRLSLFLLVLSFILSSFSGVASADIGRSEEDFGKIVQQVDRMKTNGATKQDVIQFLESKGIEVLASDTVIFDAKGNESNSMTPMALSPQLRVLTNYITKDSDRYYAWVQVEKKASLPADATYELYPASYDVVSINWDSKKFDYVSSGTSNSANMWLADADNRNSGTILFNIYDNLEGGGDAWTVSAYAKLSAKTTGQTTTAAKYTHTYDTTQKSEQYSGTASWTWGSPLEIGVNYTVTTTDVEKNWTKAATASVTLSK</sequence>
<dbReference type="EMBL" id="JAYERP010000001">
    <property type="protein sequence ID" value="MEA3571984.1"/>
    <property type="molecule type" value="Genomic_DNA"/>
</dbReference>
<evidence type="ECO:0000313" key="2">
    <source>
        <dbReference type="EMBL" id="MEA3571984.1"/>
    </source>
</evidence>
<accession>A0ABU5PQU0</accession>
<reference evidence="2 3" key="1">
    <citation type="submission" date="2023-12" db="EMBL/GenBank/DDBJ databases">
        <title>Whole genome sequencing of Paenibacillus phoenicis isolated from the Phoenix Mars Lander spacecraft assembly facility.</title>
        <authorList>
            <person name="Garcia A."/>
            <person name="Venkateswaran K."/>
        </authorList>
    </citation>
    <scope>NUCLEOTIDE SEQUENCE [LARGE SCALE GENOMIC DNA]</scope>
    <source>
        <strain evidence="2 3">3PO2SA</strain>
    </source>
</reference>
<proteinExistence type="predicted"/>
<protein>
    <submittedName>
        <fullName evidence="2">Uncharacterized protein</fullName>
    </submittedName>
</protein>
<feature type="chain" id="PRO_5045647632" evidence="1">
    <location>
        <begin position="25"/>
        <end position="259"/>
    </location>
</feature>
<feature type="signal peptide" evidence="1">
    <location>
        <begin position="1"/>
        <end position="24"/>
    </location>
</feature>
<evidence type="ECO:0000313" key="3">
    <source>
        <dbReference type="Proteomes" id="UP001292216"/>
    </source>
</evidence>
<evidence type="ECO:0000256" key="1">
    <source>
        <dbReference type="SAM" id="SignalP"/>
    </source>
</evidence>
<keyword evidence="3" id="KW-1185">Reference proteome</keyword>
<comment type="caution">
    <text evidence="2">The sequence shown here is derived from an EMBL/GenBank/DDBJ whole genome shotgun (WGS) entry which is preliminary data.</text>
</comment>